<accession>A0A5B9NHL4</accession>
<evidence type="ECO:0000313" key="1">
    <source>
        <dbReference type="EMBL" id="QEG13488.1"/>
    </source>
</evidence>
<name>A0A5B9NHL4_9CAUD</name>
<keyword evidence="2" id="KW-1185">Reference proteome</keyword>
<gene>
    <name evidence="1" type="ORF">SPLENDIDRED_14</name>
</gene>
<proteinExistence type="predicted"/>
<dbReference type="Proteomes" id="UP000324040">
    <property type="component" value="Segment"/>
</dbReference>
<dbReference type="EMBL" id="MN013088">
    <property type="protein sequence ID" value="QEG13488.1"/>
    <property type="molecule type" value="Genomic_DNA"/>
</dbReference>
<organism evidence="1 2">
    <name type="scientific">Bacillus phage vB_BspS_SplendidRed</name>
    <dbReference type="NCBI Taxonomy" id="2591379"/>
    <lineage>
        <taxon>Viruses</taxon>
        <taxon>Duplodnaviria</taxon>
        <taxon>Heunggongvirae</taxon>
        <taxon>Uroviricota</taxon>
        <taxon>Caudoviricetes</taxon>
        <taxon>Trautnerviridae</taxon>
        <taxon>Polsinellivirinae</taxon>
        <taxon>Splendidredvirus</taxon>
        <taxon>Splendidredvirus splendidred</taxon>
    </lineage>
</organism>
<protein>
    <submittedName>
        <fullName evidence="1">Uncharacterized protein</fullName>
    </submittedName>
</protein>
<reference evidence="1 2" key="1">
    <citation type="submission" date="2019-06" db="EMBL/GenBank/DDBJ databases">
        <authorList>
            <person name="Handoko Y.A."/>
            <person name="Wardani A.K."/>
            <person name="Sutrisno A.A."/>
            <person name="Widjanarko S.B."/>
            <person name="Sharma R."/>
            <person name="Grose J.H."/>
        </authorList>
    </citation>
    <scope>NUCLEOTIDE SEQUENCE [LARGE SCALE GENOMIC DNA]</scope>
</reference>
<sequence>MNQMNEEIVRDMVNIIHDLQSRGEKIKFIQVRKSEFEDIDGAQICGIPVEIENVLTDVYRIVTERREWEPGVFKQEIWGGRKVTCITSIE</sequence>
<evidence type="ECO:0000313" key="2">
    <source>
        <dbReference type="Proteomes" id="UP000324040"/>
    </source>
</evidence>